<dbReference type="Proteomes" id="UP000231259">
    <property type="component" value="Unassembled WGS sequence"/>
</dbReference>
<protein>
    <submittedName>
        <fullName evidence="1">Uncharacterized protein</fullName>
    </submittedName>
</protein>
<evidence type="ECO:0000313" key="1">
    <source>
        <dbReference type="EMBL" id="PIL20230.1"/>
    </source>
</evidence>
<name>A0A2G8RFB0_9RHOB</name>
<reference evidence="1 2" key="1">
    <citation type="submission" date="2013-09" db="EMBL/GenBank/DDBJ databases">
        <title>Genome sequencing of Phaeobacter antarcticus sp. nov. SM1211.</title>
        <authorList>
            <person name="Zhang X.-Y."/>
            <person name="Liu C."/>
            <person name="Chen X.-L."/>
            <person name="Xie B.-B."/>
            <person name="Qin Q.-L."/>
            <person name="Rong J.-C."/>
            <person name="Zhang Y.-Z."/>
        </authorList>
    </citation>
    <scope>NUCLEOTIDE SEQUENCE [LARGE SCALE GENOMIC DNA]</scope>
    <source>
        <strain evidence="1 2">SM1211</strain>
    </source>
</reference>
<gene>
    <name evidence="1" type="ORF">P775_10520</name>
</gene>
<sequence>MKLLGQRLMALDFERQVAQVQVRNAILNGDTARGIAVTKAVVGIPLAKGWPSPSADLCNRLVGRDRHNRMVELHQFTRQIIIIAKSLHRNPSI</sequence>
<comment type="caution">
    <text evidence="1">The sequence shown here is derived from an EMBL/GenBank/DDBJ whole genome shotgun (WGS) entry which is preliminary data.</text>
</comment>
<accession>A0A2G8RFB0</accession>
<organism evidence="1 2">
    <name type="scientific">Puniceibacterium antarcticum</name>
    <dbReference type="NCBI Taxonomy" id="1206336"/>
    <lineage>
        <taxon>Bacteria</taxon>
        <taxon>Pseudomonadati</taxon>
        <taxon>Pseudomonadota</taxon>
        <taxon>Alphaproteobacteria</taxon>
        <taxon>Rhodobacterales</taxon>
        <taxon>Paracoccaceae</taxon>
        <taxon>Puniceibacterium</taxon>
    </lineage>
</organism>
<proteinExistence type="predicted"/>
<dbReference type="AlphaFoldDB" id="A0A2G8RFB0"/>
<keyword evidence="2" id="KW-1185">Reference proteome</keyword>
<dbReference type="EMBL" id="AWWI01000065">
    <property type="protein sequence ID" value="PIL20230.1"/>
    <property type="molecule type" value="Genomic_DNA"/>
</dbReference>
<evidence type="ECO:0000313" key="2">
    <source>
        <dbReference type="Proteomes" id="UP000231259"/>
    </source>
</evidence>